<gene>
    <name evidence="1" type="ORF">GCM10023198_04390</name>
</gene>
<proteinExistence type="predicted"/>
<name>A0ABP8WG15_9MICO</name>
<dbReference type="PANTHER" id="PTHR48100:SF1">
    <property type="entry name" value="HISTIDINE PHOSPHATASE FAMILY PROTEIN-RELATED"/>
    <property type="match status" value="1"/>
</dbReference>
<dbReference type="SUPFAM" id="SSF53254">
    <property type="entry name" value="Phosphoglycerate mutase-like"/>
    <property type="match status" value="1"/>
</dbReference>
<dbReference type="EMBL" id="BAABHM010000003">
    <property type="protein sequence ID" value="GAA4689035.1"/>
    <property type="molecule type" value="Genomic_DNA"/>
</dbReference>
<comment type="caution">
    <text evidence="1">The sequence shown here is derived from an EMBL/GenBank/DDBJ whole genome shotgun (WGS) entry which is preliminary data.</text>
</comment>
<dbReference type="InterPro" id="IPR050275">
    <property type="entry name" value="PGM_Phosphatase"/>
</dbReference>
<protein>
    <submittedName>
        <fullName evidence="1">Histidine phosphatase family protein</fullName>
    </submittedName>
</protein>
<organism evidence="1 2">
    <name type="scientific">Promicromonospora umidemergens</name>
    <dbReference type="NCBI Taxonomy" id="629679"/>
    <lineage>
        <taxon>Bacteria</taxon>
        <taxon>Bacillati</taxon>
        <taxon>Actinomycetota</taxon>
        <taxon>Actinomycetes</taxon>
        <taxon>Micrococcales</taxon>
        <taxon>Promicromonosporaceae</taxon>
        <taxon>Promicromonospora</taxon>
    </lineage>
</organism>
<dbReference type="PANTHER" id="PTHR48100">
    <property type="entry name" value="BROAD-SPECIFICITY PHOSPHATASE YOR283W-RELATED"/>
    <property type="match status" value="1"/>
</dbReference>
<evidence type="ECO:0000313" key="1">
    <source>
        <dbReference type="EMBL" id="GAA4689035.1"/>
    </source>
</evidence>
<dbReference type="InterPro" id="IPR013078">
    <property type="entry name" value="His_Pase_superF_clade-1"/>
</dbReference>
<dbReference type="CDD" id="cd07067">
    <property type="entry name" value="HP_PGM_like"/>
    <property type="match status" value="1"/>
</dbReference>
<dbReference type="Proteomes" id="UP001500843">
    <property type="component" value="Unassembled WGS sequence"/>
</dbReference>
<evidence type="ECO:0000313" key="2">
    <source>
        <dbReference type="Proteomes" id="UP001500843"/>
    </source>
</evidence>
<dbReference type="Gene3D" id="3.40.50.1240">
    <property type="entry name" value="Phosphoglycerate mutase-like"/>
    <property type="match status" value="1"/>
</dbReference>
<reference evidence="2" key="1">
    <citation type="journal article" date="2019" name="Int. J. Syst. Evol. Microbiol.">
        <title>The Global Catalogue of Microorganisms (GCM) 10K type strain sequencing project: providing services to taxonomists for standard genome sequencing and annotation.</title>
        <authorList>
            <consortium name="The Broad Institute Genomics Platform"/>
            <consortium name="The Broad Institute Genome Sequencing Center for Infectious Disease"/>
            <person name="Wu L."/>
            <person name="Ma J."/>
        </authorList>
    </citation>
    <scope>NUCLEOTIDE SEQUENCE [LARGE SCALE GENOMIC DNA]</scope>
    <source>
        <strain evidence="2">JCM 17975</strain>
    </source>
</reference>
<keyword evidence="2" id="KW-1185">Reference proteome</keyword>
<accession>A0ABP8WG15</accession>
<sequence>MKPGGRTTAERATPAGVTTLLLVRHGATSWTHDRRLQGRTDIDLSDIGRSDVAALGPAVAAWAPRSLVVSPLRRTRSTAELLSTALRDSGEAELPVPVVEAGWTEHGLGEWEGLTPHEIGDDYARWRAGALVPPGGEPRDDIRARVAAAVRSAAALPGPVLVVTHGGTIRAVLAACVGLTAERIEPVAPPSLTVLDVADPHASEHGPSGVNGARLRHFNIR</sequence>
<dbReference type="InterPro" id="IPR029033">
    <property type="entry name" value="His_PPase_superfam"/>
</dbReference>
<dbReference type="SMART" id="SM00855">
    <property type="entry name" value="PGAM"/>
    <property type="match status" value="1"/>
</dbReference>
<dbReference type="Pfam" id="PF00300">
    <property type="entry name" value="His_Phos_1"/>
    <property type="match status" value="1"/>
</dbReference>